<accession>A0ACC1NG40</accession>
<name>A0ACC1NG40_9HYPO</name>
<evidence type="ECO:0000313" key="2">
    <source>
        <dbReference type="Proteomes" id="UP001143910"/>
    </source>
</evidence>
<proteinExistence type="predicted"/>
<evidence type="ECO:0000313" key="1">
    <source>
        <dbReference type="EMBL" id="KAJ2978267.1"/>
    </source>
</evidence>
<comment type="caution">
    <text evidence="1">The sequence shown here is derived from an EMBL/GenBank/DDBJ whole genome shotgun (WGS) entry which is preliminary data.</text>
</comment>
<gene>
    <name evidence="1" type="ORF">NQ176_g3908</name>
</gene>
<organism evidence="1 2">
    <name type="scientific">Zarea fungicola</name>
    <dbReference type="NCBI Taxonomy" id="93591"/>
    <lineage>
        <taxon>Eukaryota</taxon>
        <taxon>Fungi</taxon>
        <taxon>Dikarya</taxon>
        <taxon>Ascomycota</taxon>
        <taxon>Pezizomycotina</taxon>
        <taxon>Sordariomycetes</taxon>
        <taxon>Hypocreomycetidae</taxon>
        <taxon>Hypocreales</taxon>
        <taxon>Cordycipitaceae</taxon>
        <taxon>Zarea</taxon>
    </lineage>
</organism>
<dbReference type="Proteomes" id="UP001143910">
    <property type="component" value="Unassembled WGS sequence"/>
</dbReference>
<dbReference type="EMBL" id="JANJQO010000392">
    <property type="protein sequence ID" value="KAJ2978267.1"/>
    <property type="molecule type" value="Genomic_DNA"/>
</dbReference>
<keyword evidence="2" id="KW-1185">Reference proteome</keyword>
<reference evidence="1" key="1">
    <citation type="submission" date="2022-08" db="EMBL/GenBank/DDBJ databases">
        <title>Genome Sequence of Lecanicillium fungicola.</title>
        <authorList>
            <person name="Buettner E."/>
        </authorList>
    </citation>
    <scope>NUCLEOTIDE SEQUENCE</scope>
    <source>
        <strain evidence="1">Babe33</strain>
    </source>
</reference>
<protein>
    <submittedName>
        <fullName evidence="1">Uncharacterized protein</fullName>
    </submittedName>
</protein>
<sequence>MQSFLRLPGINLMPLMAVNLEQRLHSNQVRDFRESRCDKVMRTEPVSTIGQWAAELVGAIAWLESLGLVHGDLRPANILLDRHDHLKLADFDSVAKMGSINPGNSAPWARLRECRGIESPGSFGLYDAWSEQ</sequence>